<feature type="compositionally biased region" description="Basic residues" evidence="3">
    <location>
        <begin position="179"/>
        <end position="190"/>
    </location>
</feature>
<reference evidence="5" key="2">
    <citation type="submission" date="2023-06" db="EMBL/GenBank/DDBJ databases">
        <authorList>
            <person name="Ma L."/>
            <person name="Liu K.-W."/>
            <person name="Li Z."/>
            <person name="Hsiao Y.-Y."/>
            <person name="Qi Y."/>
            <person name="Fu T."/>
            <person name="Tang G."/>
            <person name="Zhang D."/>
            <person name="Sun W.-H."/>
            <person name="Liu D.-K."/>
            <person name="Li Y."/>
            <person name="Chen G.-Z."/>
            <person name="Liu X.-D."/>
            <person name="Liao X.-Y."/>
            <person name="Jiang Y.-T."/>
            <person name="Yu X."/>
            <person name="Hao Y."/>
            <person name="Huang J."/>
            <person name="Zhao X.-W."/>
            <person name="Ke S."/>
            <person name="Chen Y.-Y."/>
            <person name="Wu W.-L."/>
            <person name="Hsu J.-L."/>
            <person name="Lin Y.-F."/>
            <person name="Huang M.-D."/>
            <person name="Li C.-Y."/>
            <person name="Huang L."/>
            <person name="Wang Z.-W."/>
            <person name="Zhao X."/>
            <person name="Zhong W.-Y."/>
            <person name="Peng D.-H."/>
            <person name="Ahmad S."/>
            <person name="Lan S."/>
            <person name="Zhang J.-S."/>
            <person name="Tsai W.-C."/>
            <person name="Van De Peer Y."/>
            <person name="Liu Z.-J."/>
        </authorList>
    </citation>
    <scope>NUCLEOTIDE SEQUENCE</scope>
    <source>
        <strain evidence="5">CP</strain>
        <tissue evidence="5">Leaves</tissue>
    </source>
</reference>
<sequence>MVLAEASPTEATIDNRCVKNNGGRSWWCKNYRMPGKCLCEKHYLSMVRYQGHDLALPPPPLHSDGSSVNGQNCLPDDQRCVKTNDDKFWQCKNDRLPGKNFCGRHSFRGGQPRELAPLPQIPTSVAPVERVSVKVRTDDGEAVIVSEDDWQMERVERPRVSRRRKVAAEGSESPAASKGRSKLRVSRKKARKDLDGIPDGVLVTEMGGPDLVRVLDEEANEAGISGADGDLGMEPVEGMAMENGASGGVDFDGGFHL</sequence>
<reference evidence="5" key="1">
    <citation type="journal article" date="2023" name="Nat. Commun.">
        <title>Diploid and tetraploid genomes of Acorus and the evolution of monocots.</title>
        <authorList>
            <person name="Ma L."/>
            <person name="Liu K.W."/>
            <person name="Li Z."/>
            <person name="Hsiao Y.Y."/>
            <person name="Qi Y."/>
            <person name="Fu T."/>
            <person name="Tang G.D."/>
            <person name="Zhang D."/>
            <person name="Sun W.H."/>
            <person name="Liu D.K."/>
            <person name="Li Y."/>
            <person name="Chen G.Z."/>
            <person name="Liu X.D."/>
            <person name="Liao X.Y."/>
            <person name="Jiang Y.T."/>
            <person name="Yu X."/>
            <person name="Hao Y."/>
            <person name="Huang J."/>
            <person name="Zhao X.W."/>
            <person name="Ke S."/>
            <person name="Chen Y.Y."/>
            <person name="Wu W.L."/>
            <person name="Hsu J.L."/>
            <person name="Lin Y.F."/>
            <person name="Huang M.D."/>
            <person name="Li C.Y."/>
            <person name="Huang L."/>
            <person name="Wang Z.W."/>
            <person name="Zhao X."/>
            <person name="Zhong W.Y."/>
            <person name="Peng D.H."/>
            <person name="Ahmad S."/>
            <person name="Lan S."/>
            <person name="Zhang J.S."/>
            <person name="Tsai W.C."/>
            <person name="Van de Peer Y."/>
            <person name="Liu Z.J."/>
        </authorList>
    </citation>
    <scope>NUCLEOTIDE SEQUENCE</scope>
    <source>
        <strain evidence="5">CP</strain>
    </source>
</reference>
<accession>A0AAV9DWM7</accession>
<comment type="caution">
    <text evidence="5">The sequence shown here is derived from an EMBL/GenBank/DDBJ whole genome shotgun (WGS) entry which is preliminary data.</text>
</comment>
<dbReference type="PROSITE" id="PS51667">
    <property type="entry name" value="WRC"/>
    <property type="match status" value="2"/>
</dbReference>
<feature type="domain" description="WRC" evidence="4">
    <location>
        <begin position="11"/>
        <end position="60"/>
    </location>
</feature>
<evidence type="ECO:0000313" key="6">
    <source>
        <dbReference type="Proteomes" id="UP001180020"/>
    </source>
</evidence>
<keyword evidence="1" id="KW-0539">Nucleus</keyword>
<keyword evidence="6" id="KW-1185">Reference proteome</keyword>
<dbReference type="Proteomes" id="UP001180020">
    <property type="component" value="Unassembled WGS sequence"/>
</dbReference>
<feature type="region of interest" description="Disordered" evidence="3">
    <location>
        <begin position="155"/>
        <end position="190"/>
    </location>
</feature>
<feature type="domain" description="WRC" evidence="4">
    <location>
        <begin position="74"/>
        <end position="121"/>
    </location>
</feature>
<evidence type="ECO:0000313" key="5">
    <source>
        <dbReference type="EMBL" id="KAK1305432.1"/>
    </source>
</evidence>
<name>A0AAV9DWM7_ACOCL</name>
<gene>
    <name evidence="5" type="ORF">QJS10_CPB11g00847</name>
</gene>
<evidence type="ECO:0000256" key="1">
    <source>
        <dbReference type="ARBA" id="ARBA00023242"/>
    </source>
</evidence>
<dbReference type="EMBL" id="JAUJYO010000011">
    <property type="protein sequence ID" value="KAK1305432.1"/>
    <property type="molecule type" value="Genomic_DNA"/>
</dbReference>
<dbReference type="AlphaFoldDB" id="A0AAV9DWM7"/>
<protein>
    <recommendedName>
        <fullName evidence="4">WRC domain-containing protein</fullName>
    </recommendedName>
</protein>
<dbReference type="InterPro" id="IPR014977">
    <property type="entry name" value="WRC_dom"/>
</dbReference>
<organism evidence="5 6">
    <name type="scientific">Acorus calamus</name>
    <name type="common">Sweet flag</name>
    <dbReference type="NCBI Taxonomy" id="4465"/>
    <lineage>
        <taxon>Eukaryota</taxon>
        <taxon>Viridiplantae</taxon>
        <taxon>Streptophyta</taxon>
        <taxon>Embryophyta</taxon>
        <taxon>Tracheophyta</taxon>
        <taxon>Spermatophyta</taxon>
        <taxon>Magnoliopsida</taxon>
        <taxon>Liliopsida</taxon>
        <taxon>Acoraceae</taxon>
        <taxon>Acorus</taxon>
    </lineage>
</organism>
<evidence type="ECO:0000259" key="4">
    <source>
        <dbReference type="PROSITE" id="PS51667"/>
    </source>
</evidence>
<proteinExistence type="predicted"/>
<evidence type="ECO:0000256" key="2">
    <source>
        <dbReference type="PROSITE-ProRule" id="PRU01002"/>
    </source>
</evidence>
<comment type="caution">
    <text evidence="2">Lacks conserved residue(s) required for the propagation of feature annotation.</text>
</comment>
<evidence type="ECO:0000256" key="3">
    <source>
        <dbReference type="SAM" id="MobiDB-lite"/>
    </source>
</evidence>